<dbReference type="NCBIfam" id="TIGR00254">
    <property type="entry name" value="GGDEF"/>
    <property type="match status" value="1"/>
</dbReference>
<dbReference type="GO" id="GO:0052621">
    <property type="term" value="F:diguanylate cyclase activity"/>
    <property type="evidence" value="ECO:0007669"/>
    <property type="project" value="UniProtKB-EC"/>
</dbReference>
<comment type="catalytic activity">
    <reaction evidence="2">
        <text>2 GTP = 3',3'-c-di-GMP + 2 diphosphate</text>
        <dbReference type="Rhea" id="RHEA:24898"/>
        <dbReference type="ChEBI" id="CHEBI:33019"/>
        <dbReference type="ChEBI" id="CHEBI:37565"/>
        <dbReference type="ChEBI" id="CHEBI:58805"/>
        <dbReference type="EC" id="2.7.7.65"/>
    </reaction>
</comment>
<dbReference type="SMART" id="SM00267">
    <property type="entry name" value="GGDEF"/>
    <property type="match status" value="1"/>
</dbReference>
<dbReference type="InterPro" id="IPR000160">
    <property type="entry name" value="GGDEF_dom"/>
</dbReference>
<evidence type="ECO:0000256" key="2">
    <source>
        <dbReference type="ARBA" id="ARBA00034247"/>
    </source>
</evidence>
<evidence type="ECO:0000259" key="3">
    <source>
        <dbReference type="PROSITE" id="PS50887"/>
    </source>
</evidence>
<dbReference type="SMART" id="SM00065">
    <property type="entry name" value="GAF"/>
    <property type="match status" value="1"/>
</dbReference>
<dbReference type="EMBL" id="CP119312">
    <property type="protein sequence ID" value="WEK05216.1"/>
    <property type="molecule type" value="Genomic_DNA"/>
</dbReference>
<dbReference type="AlphaFoldDB" id="A0AAJ5VUQ1"/>
<dbReference type="PANTHER" id="PTHR45138:SF9">
    <property type="entry name" value="DIGUANYLATE CYCLASE DGCM-RELATED"/>
    <property type="match status" value="1"/>
</dbReference>
<dbReference type="InterPro" id="IPR029787">
    <property type="entry name" value="Nucleotide_cyclase"/>
</dbReference>
<reference evidence="4" key="1">
    <citation type="submission" date="2023-03" db="EMBL/GenBank/DDBJ databases">
        <title>Andean soil-derived lignocellulolytic bacterial consortium as a source of novel taxa and putative plastic-active enzymes.</title>
        <authorList>
            <person name="Diaz-Garcia L."/>
            <person name="Chuvochina M."/>
            <person name="Feuerriegel G."/>
            <person name="Bunk B."/>
            <person name="Sproer C."/>
            <person name="Streit W.R."/>
            <person name="Rodriguez L.M."/>
            <person name="Overmann J."/>
            <person name="Jimenez D.J."/>
        </authorList>
    </citation>
    <scope>NUCLEOTIDE SEQUENCE</scope>
    <source>
        <strain evidence="4">MAG 4196</strain>
    </source>
</reference>
<proteinExistence type="predicted"/>
<dbReference type="EC" id="2.7.7.65" evidence="1"/>
<dbReference type="FunFam" id="3.30.70.270:FF:000001">
    <property type="entry name" value="Diguanylate cyclase domain protein"/>
    <property type="match status" value="1"/>
</dbReference>
<dbReference type="CDD" id="cd01949">
    <property type="entry name" value="GGDEF"/>
    <property type="match status" value="1"/>
</dbReference>
<dbReference type="InterPro" id="IPR050469">
    <property type="entry name" value="Diguanylate_Cyclase"/>
</dbReference>
<dbReference type="Proteomes" id="UP001217476">
    <property type="component" value="Chromosome"/>
</dbReference>
<dbReference type="InterPro" id="IPR003018">
    <property type="entry name" value="GAF"/>
</dbReference>
<dbReference type="PROSITE" id="PS50887">
    <property type="entry name" value="GGDEF"/>
    <property type="match status" value="1"/>
</dbReference>
<dbReference type="Gene3D" id="3.30.450.40">
    <property type="match status" value="1"/>
</dbReference>
<name>A0AAJ5VUQ1_9HYPH</name>
<dbReference type="Pfam" id="PF00990">
    <property type="entry name" value="GGDEF"/>
    <property type="match status" value="1"/>
</dbReference>
<organism evidence="4 5">
    <name type="scientific">Candidatus Devosia phytovorans</name>
    <dbReference type="NCBI Taxonomy" id="3121372"/>
    <lineage>
        <taxon>Bacteria</taxon>
        <taxon>Pseudomonadati</taxon>
        <taxon>Pseudomonadota</taxon>
        <taxon>Alphaproteobacteria</taxon>
        <taxon>Hyphomicrobiales</taxon>
        <taxon>Devosiaceae</taxon>
        <taxon>Devosia</taxon>
    </lineage>
</organism>
<dbReference type="InterPro" id="IPR029016">
    <property type="entry name" value="GAF-like_dom_sf"/>
</dbReference>
<protein>
    <recommendedName>
        <fullName evidence="1">diguanylate cyclase</fullName>
        <ecNumber evidence="1">2.7.7.65</ecNumber>
    </recommendedName>
</protein>
<feature type="domain" description="GGDEF" evidence="3">
    <location>
        <begin position="194"/>
        <end position="327"/>
    </location>
</feature>
<evidence type="ECO:0000313" key="5">
    <source>
        <dbReference type="Proteomes" id="UP001217476"/>
    </source>
</evidence>
<dbReference type="SUPFAM" id="SSF55781">
    <property type="entry name" value="GAF domain-like"/>
    <property type="match status" value="1"/>
</dbReference>
<evidence type="ECO:0000313" key="4">
    <source>
        <dbReference type="EMBL" id="WEK05216.1"/>
    </source>
</evidence>
<dbReference type="SUPFAM" id="SSF55073">
    <property type="entry name" value="Nucleotide cyclase"/>
    <property type="match status" value="1"/>
</dbReference>
<sequence>MNAVPDIAKDSARLAALDRYDILDTAEEEVFERISRLIRLTLNVEIGHVSLMDAHRQWFKSIQGIDVTQAPLDITFCRYVLQNGQAMTIPNAELDPRVKDNPFVTGPAHIRSYAGAPLTTHDGYVIGSVCAVGSTARDFTSREQEILADLAAIAMEQIELRKVATVDSLTSVLNRRAFKEDSEKFVTLAKRHRNALSCISFDIDHFKSINDTYGHAGGDQVLIAVAKAVSEQLRQSDLVGRLGGEEFAVLLPHTDGLRAMEVAEKLRLLLRGLTFPGSRPPISVSASFGIAMLDPNVDTIESLLQKADEALYEAKRSGRNKCIAWRKSGTQPDGERRRVLKAGQIVFNNRHSTMDCTLRALGETSAELSVPDAHNVPDSFTLRVVADGLEWPCRVTGRTENRAIVEFA</sequence>
<accession>A0AAJ5VUQ1</accession>
<dbReference type="PANTHER" id="PTHR45138">
    <property type="entry name" value="REGULATORY COMPONENTS OF SENSORY TRANSDUCTION SYSTEM"/>
    <property type="match status" value="1"/>
</dbReference>
<dbReference type="Gene3D" id="3.30.70.270">
    <property type="match status" value="1"/>
</dbReference>
<evidence type="ECO:0000256" key="1">
    <source>
        <dbReference type="ARBA" id="ARBA00012528"/>
    </source>
</evidence>
<dbReference type="Pfam" id="PF01590">
    <property type="entry name" value="GAF"/>
    <property type="match status" value="1"/>
</dbReference>
<dbReference type="InterPro" id="IPR043128">
    <property type="entry name" value="Rev_trsase/Diguanyl_cyclase"/>
</dbReference>
<gene>
    <name evidence="4" type="ORF">P0Y65_02865</name>
</gene>